<dbReference type="PANTHER" id="PTHR44666:SF1">
    <property type="entry name" value="WD REPEAT-CONTAINING PROTEIN 53"/>
    <property type="match status" value="1"/>
</dbReference>
<sequence length="363" mass="40413">MTLKWTCGHSYPILCLNANTEGLVVSGAERGELTTWSEQGIVSGHTKLVGAEDVTSVAFSPTCHSRLYVSHGEVVSVLDVRALKIPMTCFHVNEDEINCISVNETDNFLAAADDSGTIIVLDLESKKVNRCLRTHSNICSAVIFRPRRPQSLVSCGLDMQVMLWNLQKARPLWSVNLQDAAQGEEEMEQQQVSRQLFNPPLAHSLTVTACGSVIGCGAEDGKIRTFRVIGTRFKQELEFRGHTQGVSQVHFLDFLPGPGWLLSGGNDGKVLLWDVSREIKKQHRSPVKHYDRKKVKTASSSKKDQYLKAAYPSEVECNLFSPKLRWEHAEKVNWILGAELKGSKKILVADQSSCISVYHLREP</sequence>
<accession>A0A6P7Z837</accession>
<dbReference type="InterPro" id="IPR019775">
    <property type="entry name" value="WD40_repeat_CS"/>
</dbReference>
<proteinExistence type="predicted"/>
<evidence type="ECO:0000313" key="4">
    <source>
        <dbReference type="Proteomes" id="UP000515156"/>
    </source>
</evidence>
<dbReference type="Pfam" id="PF00400">
    <property type="entry name" value="WD40"/>
    <property type="match status" value="3"/>
</dbReference>
<dbReference type="Gene3D" id="2.130.10.10">
    <property type="entry name" value="YVTN repeat-like/Quinoprotein amine dehydrogenase"/>
    <property type="match status" value="2"/>
</dbReference>
<dbReference type="InterPro" id="IPR001680">
    <property type="entry name" value="WD40_rpt"/>
</dbReference>
<dbReference type="InterPro" id="IPR015943">
    <property type="entry name" value="WD40/YVTN_repeat-like_dom_sf"/>
</dbReference>
<dbReference type="Proteomes" id="UP000515156">
    <property type="component" value="Chromosome 10"/>
</dbReference>
<dbReference type="PANTHER" id="PTHR44666">
    <property type="entry name" value="WD REPEAT-CONTAINING PROTEIN 53"/>
    <property type="match status" value="1"/>
</dbReference>
<keyword evidence="1 3" id="KW-0853">WD repeat</keyword>
<dbReference type="CTD" id="348793"/>
<dbReference type="RefSeq" id="XP_030071576.1">
    <property type="nucleotide sequence ID" value="XM_030215716.1"/>
</dbReference>
<dbReference type="AlphaFoldDB" id="A0A6P7Z837"/>
<dbReference type="InterPro" id="IPR036322">
    <property type="entry name" value="WD40_repeat_dom_sf"/>
</dbReference>
<evidence type="ECO:0000256" key="3">
    <source>
        <dbReference type="PROSITE-ProRule" id="PRU00221"/>
    </source>
</evidence>
<dbReference type="InterPro" id="IPR042453">
    <property type="entry name" value="WDR53"/>
</dbReference>
<dbReference type="PROSITE" id="PS50082">
    <property type="entry name" value="WD_REPEATS_2"/>
    <property type="match status" value="2"/>
</dbReference>
<keyword evidence="2" id="KW-0677">Repeat</keyword>
<dbReference type="PROSITE" id="PS00678">
    <property type="entry name" value="WD_REPEATS_1"/>
    <property type="match status" value="2"/>
</dbReference>
<dbReference type="RefSeq" id="XP_030071572.1">
    <property type="nucleotide sequence ID" value="XM_030215712.1"/>
</dbReference>
<name>A0A6P7Z837_9AMPH</name>
<evidence type="ECO:0000313" key="6">
    <source>
        <dbReference type="RefSeq" id="XP_030071573.1"/>
    </source>
</evidence>
<dbReference type="RefSeq" id="XP_030071575.1">
    <property type="nucleotide sequence ID" value="XM_030215715.1"/>
</dbReference>
<keyword evidence="4" id="KW-1185">Reference proteome</keyword>
<evidence type="ECO:0000256" key="1">
    <source>
        <dbReference type="ARBA" id="ARBA00022574"/>
    </source>
</evidence>
<evidence type="ECO:0000313" key="7">
    <source>
        <dbReference type="RefSeq" id="XP_030071575.1"/>
    </source>
</evidence>
<protein>
    <submittedName>
        <fullName evidence="5 6">WD repeat-containing protein 53 isoform X1</fullName>
    </submittedName>
</protein>
<evidence type="ECO:0000313" key="5">
    <source>
        <dbReference type="RefSeq" id="XP_030071572.1"/>
    </source>
</evidence>
<evidence type="ECO:0000313" key="8">
    <source>
        <dbReference type="RefSeq" id="XP_030071576.1"/>
    </source>
</evidence>
<gene>
    <name evidence="5 6 7 8" type="primary">WDR53</name>
</gene>
<feature type="repeat" description="WD" evidence="3">
    <location>
        <begin position="132"/>
        <end position="174"/>
    </location>
</feature>
<dbReference type="SUPFAM" id="SSF50978">
    <property type="entry name" value="WD40 repeat-like"/>
    <property type="match status" value="1"/>
</dbReference>
<dbReference type="SMART" id="SM00320">
    <property type="entry name" value="WD40"/>
    <property type="match status" value="5"/>
</dbReference>
<feature type="repeat" description="WD" evidence="3">
    <location>
        <begin position="239"/>
        <end position="276"/>
    </location>
</feature>
<dbReference type="GeneID" id="115478407"/>
<organism evidence="4 7">
    <name type="scientific">Microcaecilia unicolor</name>
    <dbReference type="NCBI Taxonomy" id="1415580"/>
    <lineage>
        <taxon>Eukaryota</taxon>
        <taxon>Metazoa</taxon>
        <taxon>Chordata</taxon>
        <taxon>Craniata</taxon>
        <taxon>Vertebrata</taxon>
        <taxon>Euteleostomi</taxon>
        <taxon>Amphibia</taxon>
        <taxon>Gymnophiona</taxon>
        <taxon>Siphonopidae</taxon>
        <taxon>Microcaecilia</taxon>
    </lineage>
</organism>
<dbReference type="RefSeq" id="XP_030071573.1">
    <property type="nucleotide sequence ID" value="XM_030215713.1"/>
</dbReference>
<dbReference type="OrthoDB" id="2161379at2759"/>
<reference evidence="5 6" key="1">
    <citation type="submission" date="2025-04" db="UniProtKB">
        <authorList>
            <consortium name="RefSeq"/>
        </authorList>
    </citation>
    <scope>IDENTIFICATION</scope>
</reference>
<evidence type="ECO:0000256" key="2">
    <source>
        <dbReference type="ARBA" id="ARBA00022737"/>
    </source>
</evidence>
<dbReference type="KEGG" id="muo:115478407"/>